<organism evidence="3 4">
    <name type="scientific">Streptomyces demainii</name>
    <dbReference type="NCBI Taxonomy" id="588122"/>
    <lineage>
        <taxon>Bacteria</taxon>
        <taxon>Bacillati</taxon>
        <taxon>Actinomycetota</taxon>
        <taxon>Actinomycetes</taxon>
        <taxon>Kitasatosporales</taxon>
        <taxon>Streptomycetaceae</taxon>
        <taxon>Streptomyces</taxon>
    </lineage>
</organism>
<protein>
    <recommendedName>
        <fullName evidence="5">Lipoprotein</fullName>
    </recommendedName>
</protein>
<feature type="region of interest" description="Disordered" evidence="1">
    <location>
        <begin position="23"/>
        <end position="44"/>
    </location>
</feature>
<feature type="chain" id="PRO_5046549355" description="Lipoprotein" evidence="2">
    <location>
        <begin position="24"/>
        <end position="319"/>
    </location>
</feature>
<evidence type="ECO:0000256" key="2">
    <source>
        <dbReference type="SAM" id="SignalP"/>
    </source>
</evidence>
<evidence type="ECO:0008006" key="5">
    <source>
        <dbReference type="Google" id="ProtNLM"/>
    </source>
</evidence>
<evidence type="ECO:0000313" key="3">
    <source>
        <dbReference type="EMBL" id="MDP9613537.1"/>
    </source>
</evidence>
<accession>A0ABT9L1A9</accession>
<proteinExistence type="predicted"/>
<comment type="caution">
    <text evidence="3">The sequence shown here is derived from an EMBL/GenBank/DDBJ whole genome shotgun (WGS) entry which is preliminary data.</text>
</comment>
<dbReference type="Proteomes" id="UP001234880">
    <property type="component" value="Unassembled WGS sequence"/>
</dbReference>
<name>A0ABT9L1A9_9ACTN</name>
<dbReference type="RefSeq" id="WP_307111564.1">
    <property type="nucleotide sequence ID" value="NZ_JAURUE010000002.1"/>
</dbReference>
<keyword evidence="2" id="KW-0732">Signal</keyword>
<sequence>MKLRTTMVVVALLAVALATTACGSEQDGQGKHDKATSKQVTMDEEQATKRAEEIIHQAVDGMSPKPTLKRSGPVPVGPCVADDHGSDDRLQLSLSYDLTGVPGSAAKKLVRQARDAWVKQGYTFQDSDEDWSKPFPKVNMRTEPDDFWMDAVTGVVDRAKGEGLASIGVTSPCFAPAGEPASKADSAALYSAPAADDPGARRALDHSSRIYDALRVRHTTQGGTDGVRVVRDADGTWLHHDWSTDLLTTKEAADALGRAQTYFESANWTVRRVATDASVPALFALHEEDKTVAQLVPSAEGMVRVAVTTPAAHVTATDI</sequence>
<feature type="signal peptide" evidence="2">
    <location>
        <begin position="1"/>
        <end position="23"/>
    </location>
</feature>
<dbReference type="PROSITE" id="PS51257">
    <property type="entry name" value="PROKAR_LIPOPROTEIN"/>
    <property type="match status" value="1"/>
</dbReference>
<keyword evidence="4" id="KW-1185">Reference proteome</keyword>
<gene>
    <name evidence="3" type="ORF">JOF35_005875</name>
</gene>
<reference evidence="3 4" key="1">
    <citation type="submission" date="2023-07" db="EMBL/GenBank/DDBJ databases">
        <title>Sequencing the genomes of 1000 actinobacteria strains.</title>
        <authorList>
            <person name="Klenk H.-P."/>
        </authorList>
    </citation>
    <scope>NUCLEOTIDE SEQUENCE [LARGE SCALE GENOMIC DNA]</scope>
    <source>
        <strain evidence="3 4">DSM 41600</strain>
    </source>
</reference>
<evidence type="ECO:0000256" key="1">
    <source>
        <dbReference type="SAM" id="MobiDB-lite"/>
    </source>
</evidence>
<dbReference type="EMBL" id="JAURUE010000002">
    <property type="protein sequence ID" value="MDP9613537.1"/>
    <property type="molecule type" value="Genomic_DNA"/>
</dbReference>
<evidence type="ECO:0000313" key="4">
    <source>
        <dbReference type="Proteomes" id="UP001234880"/>
    </source>
</evidence>